<evidence type="ECO:0000313" key="4">
    <source>
        <dbReference type="Proteomes" id="UP000830671"/>
    </source>
</evidence>
<dbReference type="RefSeq" id="XP_049144778.1">
    <property type="nucleotide sequence ID" value="XM_049287635.1"/>
</dbReference>
<dbReference type="KEGG" id="clup:CLUP02_08650"/>
<evidence type="ECO:0000256" key="1">
    <source>
        <dbReference type="SAM" id="MobiDB-lite"/>
    </source>
</evidence>
<sequence>MCARTHKPMGKPPIGQPPATITVGTEYAVKVRREEEERHSAPRNKPIGSSEQDRTRVAVIRSLLCCYPKLSHTLCVSLRSICTLEPLSRESKYPGLQKRNIIDFVGTWKATTKFSFVLHFARPPRSRRRDERGSITITHTSAVTSFFRLKPGQTEFTVQLPPGLVITWCPRRGVLRKTTYMSSLIGSPLPYSSLRSSSHPLNTGTRHSPNSIVPSLAICIATATSVALVAEDYEAPFRRGFFLLATGYMQFRVEESTGRVCSMGQHGTTWVIARPPEKPPPAEPCLPFGDSERAPHGFHGLSWSGVYQSTILAQTPNHFFIFFFAFAFAFAFFFYLPPPPLPIDKKPKS</sequence>
<protein>
    <submittedName>
        <fullName evidence="3">Uncharacterized protein</fullName>
    </submittedName>
</protein>
<dbReference type="EMBL" id="CP019476">
    <property type="protein sequence ID" value="UQC83156.1"/>
    <property type="molecule type" value="Genomic_DNA"/>
</dbReference>
<name>A0A9Q8SUQ5_9PEZI</name>
<evidence type="ECO:0000256" key="2">
    <source>
        <dbReference type="SAM" id="Phobius"/>
    </source>
</evidence>
<feature type="region of interest" description="Disordered" evidence="1">
    <location>
        <begin position="1"/>
        <end position="21"/>
    </location>
</feature>
<organism evidence="3 4">
    <name type="scientific">Colletotrichum lupini</name>
    <dbReference type="NCBI Taxonomy" id="145971"/>
    <lineage>
        <taxon>Eukaryota</taxon>
        <taxon>Fungi</taxon>
        <taxon>Dikarya</taxon>
        <taxon>Ascomycota</taxon>
        <taxon>Pezizomycotina</taxon>
        <taxon>Sordariomycetes</taxon>
        <taxon>Hypocreomycetidae</taxon>
        <taxon>Glomerellales</taxon>
        <taxon>Glomerellaceae</taxon>
        <taxon>Colletotrichum</taxon>
        <taxon>Colletotrichum acutatum species complex</taxon>
    </lineage>
</organism>
<dbReference type="AlphaFoldDB" id="A0A9Q8SUQ5"/>
<proteinExistence type="predicted"/>
<reference evidence="3" key="1">
    <citation type="journal article" date="2021" name="Mol. Plant Microbe Interact.">
        <title>Complete Genome Sequence of the Plant-Pathogenic Fungus Colletotrichum lupini.</title>
        <authorList>
            <person name="Baroncelli R."/>
            <person name="Pensec F."/>
            <person name="Da Lio D."/>
            <person name="Boufleur T."/>
            <person name="Vicente I."/>
            <person name="Sarrocco S."/>
            <person name="Picot A."/>
            <person name="Baraldi E."/>
            <person name="Sukno S."/>
            <person name="Thon M."/>
            <person name="Le Floch G."/>
        </authorList>
    </citation>
    <scope>NUCLEOTIDE SEQUENCE</scope>
    <source>
        <strain evidence="3">IMI 504893</strain>
    </source>
</reference>
<keyword evidence="2" id="KW-1133">Transmembrane helix</keyword>
<dbReference type="Proteomes" id="UP000830671">
    <property type="component" value="Chromosome 4"/>
</dbReference>
<gene>
    <name evidence="3" type="ORF">CLUP02_08650</name>
</gene>
<evidence type="ECO:0000313" key="3">
    <source>
        <dbReference type="EMBL" id="UQC83156.1"/>
    </source>
</evidence>
<keyword evidence="2" id="KW-0812">Transmembrane</keyword>
<keyword evidence="4" id="KW-1185">Reference proteome</keyword>
<accession>A0A9Q8SUQ5</accession>
<dbReference type="GeneID" id="73342645"/>
<keyword evidence="2" id="KW-0472">Membrane</keyword>
<feature type="transmembrane region" description="Helical" evidence="2">
    <location>
        <begin position="318"/>
        <end position="336"/>
    </location>
</feature>
<feature type="region of interest" description="Disordered" evidence="1">
    <location>
        <begin position="33"/>
        <end position="52"/>
    </location>
</feature>